<organism evidence="5">
    <name type="scientific">Caenorhabditis remanei</name>
    <name type="common">Caenorhabditis vulgaris</name>
    <dbReference type="NCBI Taxonomy" id="31234"/>
    <lineage>
        <taxon>Eukaryota</taxon>
        <taxon>Metazoa</taxon>
        <taxon>Ecdysozoa</taxon>
        <taxon>Nematoda</taxon>
        <taxon>Chromadorea</taxon>
        <taxon>Rhabditida</taxon>
        <taxon>Rhabditina</taxon>
        <taxon>Rhabditomorpha</taxon>
        <taxon>Rhabditoidea</taxon>
        <taxon>Rhabditidae</taxon>
        <taxon>Peloderinae</taxon>
        <taxon>Caenorhabditis</taxon>
    </lineage>
</organism>
<keyword evidence="1" id="KW-0732">Signal</keyword>
<dbReference type="SMART" id="SM00327">
    <property type="entry name" value="VWA"/>
    <property type="match status" value="1"/>
</dbReference>
<dbReference type="AlphaFoldDB" id="E3NE42"/>
<evidence type="ECO:0000313" key="4">
    <source>
        <dbReference type="EMBL" id="EFO94297.1"/>
    </source>
</evidence>
<dbReference type="PANTHER" id="PTHR31024:SF6">
    <property type="entry name" value="VWFA DOMAIN-CONTAINING PROTEIN"/>
    <property type="match status" value="1"/>
</dbReference>
<dbReference type="EMBL" id="DS268617">
    <property type="protein sequence ID" value="EFO94297.1"/>
    <property type="molecule type" value="Genomic_DNA"/>
</dbReference>
<name>E3NE42_CAERE</name>
<feature type="domain" description="C-type lectin" evidence="2">
    <location>
        <begin position="240"/>
        <end position="374"/>
    </location>
</feature>
<dbReference type="Gene3D" id="3.10.100.10">
    <property type="entry name" value="Mannose-Binding Protein A, subunit A"/>
    <property type="match status" value="1"/>
</dbReference>
<evidence type="ECO:0000259" key="3">
    <source>
        <dbReference type="PROSITE" id="PS50234"/>
    </source>
</evidence>
<dbReference type="PROSITE" id="PS50234">
    <property type="entry name" value="VWFA"/>
    <property type="match status" value="1"/>
</dbReference>
<reference evidence="4" key="1">
    <citation type="submission" date="2007-07" db="EMBL/GenBank/DDBJ databases">
        <title>PCAP assembly of the Caenorhabditis remanei genome.</title>
        <authorList>
            <consortium name="The Caenorhabditis remanei Sequencing Consortium"/>
            <person name="Wilson R.K."/>
        </authorList>
    </citation>
    <scope>NUCLEOTIDE SEQUENCE [LARGE SCALE GENOMIC DNA]</scope>
    <source>
        <strain evidence="4">PB4641</strain>
    </source>
</reference>
<dbReference type="InterPro" id="IPR016186">
    <property type="entry name" value="C-type_lectin-like/link_sf"/>
</dbReference>
<dbReference type="InterPro" id="IPR002035">
    <property type="entry name" value="VWF_A"/>
</dbReference>
<dbReference type="InterPro" id="IPR016187">
    <property type="entry name" value="CTDL_fold"/>
</dbReference>
<accession>E3NE42</accession>
<gene>
    <name evidence="4" type="ORF">CRE_03436</name>
</gene>
<dbReference type="Gene3D" id="3.40.50.410">
    <property type="entry name" value="von Willebrand factor, type A domain"/>
    <property type="match status" value="1"/>
</dbReference>
<dbReference type="HOGENOM" id="CLU_060615_0_0_1"/>
<dbReference type="PROSITE" id="PS50041">
    <property type="entry name" value="C_TYPE_LECTIN_2"/>
    <property type="match status" value="1"/>
</dbReference>
<dbReference type="SUPFAM" id="SSF56436">
    <property type="entry name" value="C-type lectin-like"/>
    <property type="match status" value="1"/>
</dbReference>
<feature type="signal peptide" evidence="1">
    <location>
        <begin position="1"/>
        <end position="16"/>
    </location>
</feature>
<proteinExistence type="predicted"/>
<evidence type="ECO:0000313" key="5">
    <source>
        <dbReference type="Proteomes" id="UP000008281"/>
    </source>
</evidence>
<dbReference type="Proteomes" id="UP000008281">
    <property type="component" value="Unassembled WGS sequence"/>
</dbReference>
<dbReference type="SUPFAM" id="SSF53300">
    <property type="entry name" value="vWA-like"/>
    <property type="match status" value="1"/>
</dbReference>
<dbReference type="InterPro" id="IPR036465">
    <property type="entry name" value="vWFA_dom_sf"/>
</dbReference>
<feature type="chain" id="PRO_5003177381" evidence="1">
    <location>
        <begin position="17"/>
        <end position="384"/>
    </location>
</feature>
<sequence>MNPLLILFLLIGVSTANYTALSYEERPCGTDISNLWLDVVAVVDNSKVMGNGDLAQIAVLITEIFAESRIGTSIPNQPKTTRLGLVTYNWNATIQAGLDKFQSQQDVFENIFNALNSVSSTSESYLANGLVAAENVLARGPNRGNNYQKVIVLFAASYSSHSNPIAIADRLKQAGITIITMGYNNVGDPNFYQNLAKIASPNKSFTEKSLSQIGDIQGALLDSNCFCPPNWTQYRTPSANLGECISPVALTAVWNAARLSCRNQRPNAYMVNEYCPEKHDFVLQLVKNTPGFQQPYTYFIGLAYSSSGKWQWDQPNGWPQPVLQNWTNWDHGYPVSSSSMGAVQNQQKGEGAVWRNVGVWNSAAPYVCEVAACDTDNYCVDEDS</sequence>
<dbReference type="InterPro" id="IPR001304">
    <property type="entry name" value="C-type_lectin-like"/>
</dbReference>
<evidence type="ECO:0000259" key="2">
    <source>
        <dbReference type="PROSITE" id="PS50041"/>
    </source>
</evidence>
<feature type="domain" description="VWFA" evidence="3">
    <location>
        <begin position="38"/>
        <end position="220"/>
    </location>
</feature>
<protein>
    <submittedName>
        <fullName evidence="4">Uncharacterized protein</fullName>
    </submittedName>
</protein>
<keyword evidence="5" id="KW-1185">Reference proteome</keyword>
<dbReference type="InParanoid" id="E3NE42"/>
<dbReference type="OrthoDB" id="5787264at2759"/>
<dbReference type="GO" id="GO:0045087">
    <property type="term" value="P:innate immune response"/>
    <property type="evidence" value="ECO:0007669"/>
    <property type="project" value="TreeGrafter"/>
</dbReference>
<dbReference type="OMA" id="ANLGECI"/>
<dbReference type="PANTHER" id="PTHR31024">
    <property type="entry name" value="C-TYPE LECTIN"/>
    <property type="match status" value="1"/>
</dbReference>
<dbReference type="eggNOG" id="ENOG502TJEZ">
    <property type="taxonomic scope" value="Eukaryota"/>
</dbReference>
<evidence type="ECO:0000256" key="1">
    <source>
        <dbReference type="SAM" id="SignalP"/>
    </source>
</evidence>
<dbReference type="STRING" id="31234.E3NE42"/>
<dbReference type="Pfam" id="PF00092">
    <property type="entry name" value="VWA"/>
    <property type="match status" value="1"/>
</dbReference>
<dbReference type="CDD" id="cd00037">
    <property type="entry name" value="CLECT"/>
    <property type="match status" value="1"/>
</dbReference>
<dbReference type="SMART" id="SM00034">
    <property type="entry name" value="CLECT"/>
    <property type="match status" value="1"/>
</dbReference>